<comment type="caution">
    <text evidence="3">The sequence shown here is derived from an EMBL/GenBank/DDBJ whole genome shotgun (WGS) entry which is preliminary data.</text>
</comment>
<evidence type="ECO:0000259" key="2">
    <source>
        <dbReference type="Pfam" id="PF13099"/>
    </source>
</evidence>
<keyword evidence="1" id="KW-0812">Transmembrane</keyword>
<dbReference type="Pfam" id="PF13099">
    <property type="entry name" value="DUF3944"/>
    <property type="match status" value="1"/>
</dbReference>
<evidence type="ECO:0000313" key="4">
    <source>
        <dbReference type="Proteomes" id="UP000267159"/>
    </source>
</evidence>
<sequence length="241" mass="26945">MKDQDLEFLYECSNEQLQMLSSHILYDAKDGKRRHTEALSSSATFLENYPHNMKALVPNIIDELQRFGGNTVKNLIRGHGVPYREVLENVAYKLKVPFNKAHPTEGIEENLLRQLLIVSIDKMEEEDIKHLNDSLAKEDLKKKLAFLKVGNPLFIKLTTTIVVQLLAKQGLAQAAGVVAKFAGGRVFAVLAGPVGLLLSSLWAAYDIAGPAYRVMIPCTITIAYLRMIYRKSDEELTAIFG</sequence>
<reference evidence="3 4" key="1">
    <citation type="submission" date="2018-09" db="EMBL/GenBank/DDBJ databases">
        <title>Murine metabolic-syndrome-specific gut microbial biobank.</title>
        <authorList>
            <person name="Liu C."/>
        </authorList>
    </citation>
    <scope>NUCLEOTIDE SEQUENCE [LARGE SCALE GENOMIC DNA]</scope>
    <source>
        <strain evidence="3 4">0.1X-D8-26</strain>
    </source>
</reference>
<keyword evidence="1" id="KW-1133">Transmembrane helix</keyword>
<evidence type="ECO:0000256" key="1">
    <source>
        <dbReference type="SAM" id="Phobius"/>
    </source>
</evidence>
<dbReference type="Proteomes" id="UP000267159">
    <property type="component" value="Unassembled WGS sequence"/>
</dbReference>
<dbReference type="AlphaFoldDB" id="A0A3L8A6M3"/>
<feature type="domain" description="DUF3944" evidence="2">
    <location>
        <begin position="2"/>
        <end position="35"/>
    </location>
</feature>
<gene>
    <name evidence="3" type="ORF">D7Y07_20535</name>
</gene>
<accession>A0A3L8A6M3</accession>
<feature type="transmembrane region" description="Helical" evidence="1">
    <location>
        <begin position="186"/>
        <end position="205"/>
    </location>
</feature>
<keyword evidence="1" id="KW-0472">Membrane</keyword>
<dbReference type="EMBL" id="RAZM01000155">
    <property type="protein sequence ID" value="RLT78213.1"/>
    <property type="molecule type" value="Genomic_DNA"/>
</dbReference>
<dbReference type="InterPro" id="IPR025217">
    <property type="entry name" value="DUF3944"/>
</dbReference>
<name>A0A3L8A6M3_9BACE</name>
<organism evidence="3 4">
    <name type="scientific">Bacteroides acidifaciens</name>
    <dbReference type="NCBI Taxonomy" id="85831"/>
    <lineage>
        <taxon>Bacteria</taxon>
        <taxon>Pseudomonadati</taxon>
        <taxon>Bacteroidota</taxon>
        <taxon>Bacteroidia</taxon>
        <taxon>Bacteroidales</taxon>
        <taxon>Bacteroidaceae</taxon>
        <taxon>Bacteroides</taxon>
    </lineage>
</organism>
<protein>
    <submittedName>
        <fullName evidence="3">DUF3944 domain-containing protein</fullName>
    </submittedName>
</protein>
<evidence type="ECO:0000313" key="3">
    <source>
        <dbReference type="EMBL" id="RLT78213.1"/>
    </source>
</evidence>
<dbReference type="RefSeq" id="WP_121766178.1">
    <property type="nucleotide sequence ID" value="NZ_RAZM01000155.1"/>
</dbReference>
<proteinExistence type="predicted"/>